<dbReference type="EMBL" id="VFEQ01000008">
    <property type="protein sequence ID" value="TWR59345.1"/>
    <property type="molecule type" value="Genomic_DNA"/>
</dbReference>
<protein>
    <submittedName>
        <fullName evidence="1">Uncharacterized protein</fullName>
    </submittedName>
</protein>
<dbReference type="OrthoDB" id="6897920at2"/>
<dbReference type="Proteomes" id="UP000316123">
    <property type="component" value="Unassembled WGS sequence"/>
</dbReference>
<dbReference type="RefSeq" id="WP_074847124.1">
    <property type="nucleotide sequence ID" value="NZ_FNSU01000003.1"/>
</dbReference>
<name>A0A9X9BS88_PSEMA</name>
<evidence type="ECO:0000313" key="2">
    <source>
        <dbReference type="Proteomes" id="UP000316123"/>
    </source>
</evidence>
<organism evidence="1 2">
    <name type="scientific">Pseudomonas marginalis</name>
    <name type="common">Pseudomonas panacis</name>
    <dbReference type="NCBI Taxonomy" id="298"/>
    <lineage>
        <taxon>Bacteria</taxon>
        <taxon>Pseudomonadati</taxon>
        <taxon>Pseudomonadota</taxon>
        <taxon>Gammaproteobacteria</taxon>
        <taxon>Pseudomonadales</taxon>
        <taxon>Pseudomonadaceae</taxon>
        <taxon>Pseudomonas</taxon>
    </lineage>
</organism>
<dbReference type="AlphaFoldDB" id="A0A9X9BS88"/>
<proteinExistence type="predicted"/>
<sequence>MSNAPTSPNSFEHSRLADLIAMHQAIAALGQVTDLAAGQAQQAALYARLEALHPTLISVEERGAFNLLIGSMAVVRAETLGARSTSPHM</sequence>
<evidence type="ECO:0000313" key="1">
    <source>
        <dbReference type="EMBL" id="TWR59345.1"/>
    </source>
</evidence>
<gene>
    <name evidence="1" type="ORF">FIV41_14715</name>
</gene>
<accession>A0A9X9BS88</accession>
<comment type="caution">
    <text evidence="1">The sequence shown here is derived from an EMBL/GenBank/DDBJ whole genome shotgun (WGS) entry which is preliminary data.</text>
</comment>
<reference evidence="1 2" key="1">
    <citation type="submission" date="2019-06" db="EMBL/GenBank/DDBJ databases">
        <title>Pseudomonas bimorpha sp. nov. isolated from bovine raw milk and skim milk concentrate.</title>
        <authorList>
            <person name="Hofmann K."/>
            <person name="Huptas C."/>
            <person name="Doll E."/>
            <person name="Scherer S."/>
            <person name="Wenning M."/>
        </authorList>
    </citation>
    <scope>NUCLEOTIDE SEQUENCE [LARGE SCALE GENOMIC DNA]</scope>
    <source>
        <strain evidence="1 2">DSM 13124</strain>
    </source>
</reference>